<dbReference type="RefSeq" id="WP_002650207.1">
    <property type="nucleotide sequence ID" value="NZ_AANZ01000002.1"/>
</dbReference>
<reference evidence="2 3" key="1">
    <citation type="submission" date="2006-02" db="EMBL/GenBank/DDBJ databases">
        <authorList>
            <person name="Amann R."/>
            <person name="Ferriera S."/>
            <person name="Johnson J."/>
            <person name="Kravitz S."/>
            <person name="Halpern A."/>
            <person name="Remington K."/>
            <person name="Beeson K."/>
            <person name="Tran B."/>
            <person name="Rogers Y.-H."/>
            <person name="Friedman R."/>
            <person name="Venter J.C."/>
        </authorList>
    </citation>
    <scope>NUCLEOTIDE SEQUENCE [LARGE SCALE GENOMIC DNA]</scope>
    <source>
        <strain evidence="2 3">DSM 3645</strain>
    </source>
</reference>
<dbReference type="Pfam" id="PF01797">
    <property type="entry name" value="Y1_Tnp"/>
    <property type="match status" value="1"/>
</dbReference>
<dbReference type="SMART" id="SM01321">
    <property type="entry name" value="Y1_Tnp"/>
    <property type="match status" value="1"/>
</dbReference>
<dbReference type="GO" id="GO:0043565">
    <property type="term" value="F:sequence-specific DNA binding"/>
    <property type="evidence" value="ECO:0007669"/>
    <property type="project" value="TreeGrafter"/>
</dbReference>
<proteinExistence type="predicted"/>
<dbReference type="InterPro" id="IPR036515">
    <property type="entry name" value="Transposase_17_sf"/>
</dbReference>
<dbReference type="Gene3D" id="3.30.70.1290">
    <property type="entry name" value="Transposase IS200-like"/>
    <property type="match status" value="1"/>
</dbReference>
<dbReference type="InterPro" id="IPR002686">
    <property type="entry name" value="Transposase_17"/>
</dbReference>
<dbReference type="PANTHER" id="PTHR36966:SF1">
    <property type="entry name" value="REP-ASSOCIATED TYROSINE TRANSPOSASE"/>
    <property type="match status" value="1"/>
</dbReference>
<dbReference type="Proteomes" id="UP000004358">
    <property type="component" value="Unassembled WGS sequence"/>
</dbReference>
<dbReference type="GO" id="GO:0006313">
    <property type="term" value="P:DNA transposition"/>
    <property type="evidence" value="ECO:0007669"/>
    <property type="project" value="InterPro"/>
</dbReference>
<dbReference type="STRING" id="314230.DSM3645_01585"/>
<feature type="domain" description="Transposase IS200-like" evidence="1">
    <location>
        <begin position="8"/>
        <end position="136"/>
    </location>
</feature>
<evidence type="ECO:0000313" key="2">
    <source>
        <dbReference type="EMBL" id="EAQ82365.1"/>
    </source>
</evidence>
<evidence type="ECO:0000259" key="1">
    <source>
        <dbReference type="SMART" id="SM01321"/>
    </source>
</evidence>
<evidence type="ECO:0000313" key="3">
    <source>
        <dbReference type="Proteomes" id="UP000004358"/>
    </source>
</evidence>
<dbReference type="GO" id="GO:0004803">
    <property type="term" value="F:transposase activity"/>
    <property type="evidence" value="ECO:0007669"/>
    <property type="project" value="InterPro"/>
</dbReference>
<dbReference type="AlphaFoldDB" id="A3ZN36"/>
<dbReference type="InterPro" id="IPR052715">
    <property type="entry name" value="RAYT_transposase"/>
</dbReference>
<dbReference type="OrthoDB" id="277009at2"/>
<accession>A3ZN36</accession>
<dbReference type="EMBL" id="AANZ01000002">
    <property type="protein sequence ID" value="EAQ82365.1"/>
    <property type="molecule type" value="Genomic_DNA"/>
</dbReference>
<organism evidence="2 3">
    <name type="scientific">Blastopirellula marina DSM 3645</name>
    <dbReference type="NCBI Taxonomy" id="314230"/>
    <lineage>
        <taxon>Bacteria</taxon>
        <taxon>Pseudomonadati</taxon>
        <taxon>Planctomycetota</taxon>
        <taxon>Planctomycetia</taxon>
        <taxon>Pirellulales</taxon>
        <taxon>Pirellulaceae</taxon>
        <taxon>Blastopirellula</taxon>
    </lineage>
</organism>
<dbReference type="SUPFAM" id="SSF143422">
    <property type="entry name" value="Transposase IS200-like"/>
    <property type="match status" value="1"/>
</dbReference>
<dbReference type="PANTHER" id="PTHR36966">
    <property type="entry name" value="REP-ASSOCIATED TYROSINE TRANSPOSASE"/>
    <property type="match status" value="1"/>
</dbReference>
<comment type="caution">
    <text evidence="2">The sequence shown here is derived from an EMBL/GenBank/DDBJ whole genome shotgun (WGS) entry which is preliminary data.</text>
</comment>
<name>A3ZN36_9BACT</name>
<sequence length="182" mass="22020">MSNYRRSRIGHVFFFTVVTDKRQPILTTDLARHGLREAIHDVRIELPFEVTAFVLLPDHLHTVWTLPQGDHDYSTRWKKIKTRFTKQWRRTGGTSQPRSQSRVDKGELGVWQRRFFEHTCRDEDDVRRCIDYIHVNPLKHGLVERVMDWPWSSFHRYVREGKYDRNWGSANVWYGDEFRDFE</sequence>
<dbReference type="NCBIfam" id="NF047646">
    <property type="entry name" value="REP_Tyr_transpos"/>
    <property type="match status" value="1"/>
</dbReference>
<dbReference type="HOGENOM" id="CLU_068226_6_0_0"/>
<gene>
    <name evidence="2" type="ORF">DSM3645_01585</name>
</gene>
<protein>
    <recommendedName>
        <fullName evidence="1">Transposase IS200-like domain-containing protein</fullName>
    </recommendedName>
</protein>